<keyword evidence="7" id="KW-1185">Reference proteome</keyword>
<feature type="domain" description="Caspase family p20" evidence="5">
    <location>
        <begin position="1"/>
        <end position="91"/>
    </location>
</feature>
<sequence length="199" mass="22301">FKNLGFIVKLHNNLKGDEIIQEMKSYAREDHRQYDCFVCVITSHGIRDEILGSDGVSVPIRSLTDPFKAIPCPDLCGKPKLFFIDACQGHERQQGESFGKASPVDPVVEVIPNEADFLMAYATVPGFVSYLDNRTGSFFIQTLCKALEEYAERLDILHILTMVNSAVGEFNITIDDSKCKQSPGPLFTLRKLLFLKPPK</sequence>
<evidence type="ECO:0008006" key="8">
    <source>
        <dbReference type="Google" id="ProtNLM"/>
    </source>
</evidence>
<organism evidence="6 7">
    <name type="scientific">Lottia gigantea</name>
    <name type="common">Giant owl limpet</name>
    <dbReference type="NCBI Taxonomy" id="225164"/>
    <lineage>
        <taxon>Eukaryota</taxon>
        <taxon>Metazoa</taxon>
        <taxon>Spiralia</taxon>
        <taxon>Lophotrochozoa</taxon>
        <taxon>Mollusca</taxon>
        <taxon>Gastropoda</taxon>
        <taxon>Patellogastropoda</taxon>
        <taxon>Lottioidea</taxon>
        <taxon>Lottiidae</taxon>
        <taxon>Lottia</taxon>
    </lineage>
</organism>
<reference evidence="6 7" key="1">
    <citation type="journal article" date="2013" name="Nature">
        <title>Insights into bilaterian evolution from three spiralian genomes.</title>
        <authorList>
            <person name="Simakov O."/>
            <person name="Marletaz F."/>
            <person name="Cho S.J."/>
            <person name="Edsinger-Gonzales E."/>
            <person name="Havlak P."/>
            <person name="Hellsten U."/>
            <person name="Kuo D.H."/>
            <person name="Larsson T."/>
            <person name="Lv J."/>
            <person name="Arendt D."/>
            <person name="Savage R."/>
            <person name="Osoegawa K."/>
            <person name="de Jong P."/>
            <person name="Grimwood J."/>
            <person name="Chapman J.A."/>
            <person name="Shapiro H."/>
            <person name="Aerts A."/>
            <person name="Otillar R.P."/>
            <person name="Terry A.Y."/>
            <person name="Boore J.L."/>
            <person name="Grigoriev I.V."/>
            <person name="Lindberg D.R."/>
            <person name="Seaver E.C."/>
            <person name="Weisblat D.A."/>
            <person name="Putnam N.H."/>
            <person name="Rokhsar D.S."/>
        </authorList>
    </citation>
    <scope>NUCLEOTIDE SEQUENCE [LARGE SCALE GENOMIC DNA]</scope>
</reference>
<dbReference type="InterPro" id="IPR011600">
    <property type="entry name" value="Pept_C14_caspase"/>
</dbReference>
<dbReference type="RefSeq" id="XP_009057120.1">
    <property type="nucleotide sequence ID" value="XM_009058872.1"/>
</dbReference>
<dbReference type="InterPro" id="IPR015917">
    <property type="entry name" value="Pept_C14A"/>
</dbReference>
<dbReference type="HOGENOM" id="CLU_036904_2_2_1"/>
<dbReference type="GO" id="GO:0004197">
    <property type="term" value="F:cysteine-type endopeptidase activity"/>
    <property type="evidence" value="ECO:0007669"/>
    <property type="project" value="InterPro"/>
</dbReference>
<dbReference type="GO" id="GO:0006508">
    <property type="term" value="P:proteolysis"/>
    <property type="evidence" value="ECO:0007669"/>
    <property type="project" value="InterPro"/>
</dbReference>
<evidence type="ECO:0000256" key="3">
    <source>
        <dbReference type="RuleBase" id="RU003971"/>
    </source>
</evidence>
<dbReference type="SUPFAM" id="SSF52129">
    <property type="entry name" value="Caspase-like"/>
    <property type="match status" value="1"/>
</dbReference>
<dbReference type="AlphaFoldDB" id="V4AFN6"/>
<dbReference type="PRINTS" id="PR00376">
    <property type="entry name" value="IL1BCENZYME"/>
</dbReference>
<dbReference type="GeneID" id="20231963"/>
<evidence type="ECO:0000256" key="1">
    <source>
        <dbReference type="ARBA" id="ARBA00010134"/>
    </source>
</evidence>
<feature type="non-terminal residue" evidence="6">
    <location>
        <position position="1"/>
    </location>
</feature>
<accession>V4AFN6</accession>
<dbReference type="PROSITE" id="PS50207">
    <property type="entry name" value="CASPASE_P10"/>
    <property type="match status" value="1"/>
</dbReference>
<dbReference type="GO" id="GO:0051604">
    <property type="term" value="P:protein maturation"/>
    <property type="evidence" value="ECO:0007669"/>
    <property type="project" value="UniProtKB-ARBA"/>
</dbReference>
<proteinExistence type="inferred from homology"/>
<protein>
    <recommendedName>
        <fullName evidence="8">Caspase family p20 domain-containing protein</fullName>
    </recommendedName>
</protein>
<dbReference type="GO" id="GO:0043067">
    <property type="term" value="P:regulation of programmed cell death"/>
    <property type="evidence" value="ECO:0007669"/>
    <property type="project" value="UniProtKB-ARBA"/>
</dbReference>
<dbReference type="EMBL" id="KB202124">
    <property type="protein sequence ID" value="ESO92196.1"/>
    <property type="molecule type" value="Genomic_DNA"/>
</dbReference>
<dbReference type="InterPro" id="IPR029030">
    <property type="entry name" value="Caspase-like_dom_sf"/>
</dbReference>
<dbReference type="Pfam" id="PF00656">
    <property type="entry name" value="Peptidase_C14"/>
    <property type="match status" value="1"/>
</dbReference>
<dbReference type="OrthoDB" id="6114029at2759"/>
<dbReference type="STRING" id="225164.V4AFN6"/>
<evidence type="ECO:0000259" key="4">
    <source>
        <dbReference type="PROSITE" id="PS50207"/>
    </source>
</evidence>
<keyword evidence="2" id="KW-0053">Apoptosis</keyword>
<dbReference type="PANTHER" id="PTHR48169:SF7">
    <property type="entry name" value="CASPASE 10"/>
    <property type="match status" value="1"/>
</dbReference>
<gene>
    <name evidence="6" type="ORF">LOTGIDRAFT_121371</name>
</gene>
<comment type="similarity">
    <text evidence="1 3">Belongs to the peptidase C14A family.</text>
</comment>
<dbReference type="OMA" id="ESFNRIC"/>
<dbReference type="SMART" id="SM00115">
    <property type="entry name" value="CASc"/>
    <property type="match status" value="1"/>
</dbReference>
<feature type="domain" description="Caspase family p10" evidence="4">
    <location>
        <begin position="107"/>
        <end position="197"/>
    </location>
</feature>
<evidence type="ECO:0000259" key="5">
    <source>
        <dbReference type="PROSITE" id="PS50208"/>
    </source>
</evidence>
<evidence type="ECO:0000313" key="6">
    <source>
        <dbReference type="EMBL" id="ESO92196.1"/>
    </source>
</evidence>
<dbReference type="InterPro" id="IPR002138">
    <property type="entry name" value="Pept_C14_p10"/>
</dbReference>
<dbReference type="Proteomes" id="UP000030746">
    <property type="component" value="Unassembled WGS sequence"/>
</dbReference>
<dbReference type="Gene3D" id="3.40.50.1460">
    <property type="match status" value="1"/>
</dbReference>
<dbReference type="CTD" id="20231963"/>
<dbReference type="InterPro" id="IPR001309">
    <property type="entry name" value="Pept_C14_p20"/>
</dbReference>
<evidence type="ECO:0000256" key="2">
    <source>
        <dbReference type="ARBA" id="ARBA00022703"/>
    </source>
</evidence>
<dbReference type="GO" id="GO:0006915">
    <property type="term" value="P:apoptotic process"/>
    <property type="evidence" value="ECO:0007669"/>
    <property type="project" value="UniProtKB-KW"/>
</dbReference>
<evidence type="ECO:0000313" key="7">
    <source>
        <dbReference type="Proteomes" id="UP000030746"/>
    </source>
</evidence>
<name>V4AFN6_LOTGI</name>
<dbReference type="KEGG" id="lgi:LOTGIDRAFT_121371"/>
<dbReference type="CDD" id="cd00032">
    <property type="entry name" value="CASc"/>
    <property type="match status" value="1"/>
</dbReference>
<dbReference type="PROSITE" id="PS50208">
    <property type="entry name" value="CASPASE_P20"/>
    <property type="match status" value="1"/>
</dbReference>
<dbReference type="PANTHER" id="PTHR48169">
    <property type="entry name" value="DED DOMAIN-CONTAINING PROTEIN"/>
    <property type="match status" value="1"/>
</dbReference>
<dbReference type="GO" id="GO:0005737">
    <property type="term" value="C:cytoplasm"/>
    <property type="evidence" value="ECO:0007669"/>
    <property type="project" value="UniProtKB-ARBA"/>
</dbReference>